<dbReference type="InterPro" id="IPR011009">
    <property type="entry name" value="Kinase-like_dom_sf"/>
</dbReference>
<dbReference type="SUPFAM" id="SSF56112">
    <property type="entry name" value="Protein kinase-like (PK-like)"/>
    <property type="match status" value="1"/>
</dbReference>
<dbReference type="EMBL" id="JAQHRD010000017">
    <property type="protein sequence ID" value="KAJ6436731.1"/>
    <property type="molecule type" value="Genomic_DNA"/>
</dbReference>
<name>A0AB34FDJ1_9HYPO</name>
<keyword evidence="1" id="KW-0472">Membrane</keyword>
<dbReference type="Proteomes" id="UP001163105">
    <property type="component" value="Unassembled WGS sequence"/>
</dbReference>
<organism evidence="1 2">
    <name type="scientific">Purpureocillium lavendulum</name>
    <dbReference type="NCBI Taxonomy" id="1247861"/>
    <lineage>
        <taxon>Eukaryota</taxon>
        <taxon>Fungi</taxon>
        <taxon>Dikarya</taxon>
        <taxon>Ascomycota</taxon>
        <taxon>Pezizomycotina</taxon>
        <taxon>Sordariomycetes</taxon>
        <taxon>Hypocreomycetidae</taxon>
        <taxon>Hypocreales</taxon>
        <taxon>Ophiocordycipitaceae</taxon>
        <taxon>Purpureocillium</taxon>
    </lineage>
</organism>
<evidence type="ECO:0000313" key="2">
    <source>
        <dbReference type="Proteomes" id="UP001163105"/>
    </source>
</evidence>
<reference evidence="1" key="1">
    <citation type="submission" date="2023-01" db="EMBL/GenBank/DDBJ databases">
        <title>The growth and conidiation of Purpureocillium lavendulum are regulated by nitrogen source and histone H3K14 acetylation.</title>
        <authorList>
            <person name="Tang P."/>
            <person name="Han J."/>
            <person name="Zhang C."/>
            <person name="Tang P."/>
            <person name="Qi F."/>
            <person name="Zhang K."/>
            <person name="Liang L."/>
        </authorList>
    </citation>
    <scope>NUCLEOTIDE SEQUENCE</scope>
    <source>
        <strain evidence="1">YMF1.00683</strain>
    </source>
</reference>
<keyword evidence="2" id="KW-1185">Reference proteome</keyword>
<accession>A0AB34FDJ1</accession>
<evidence type="ECO:0000313" key="1">
    <source>
        <dbReference type="EMBL" id="KAJ6436731.1"/>
    </source>
</evidence>
<dbReference type="AlphaFoldDB" id="A0AB34FDJ1"/>
<gene>
    <name evidence="1" type="ORF">O9K51_10695</name>
</gene>
<proteinExistence type="predicted"/>
<keyword evidence="1" id="KW-0812">Transmembrane</keyword>
<comment type="caution">
    <text evidence="1">The sequence shown here is derived from an EMBL/GenBank/DDBJ whole genome shotgun (WGS) entry which is preliminary data.</text>
</comment>
<sequence>MSKNAEMTLRITENLEHKNLLARIQEFGGGEFIAWEFMPMSLLHLARSRFLNELGIASILGQALHDKRLEHCGLSCSTVLISSNGVVKIGGLEHCKEISGDAHRAGIDGEGLKRLTLELVDGHYIESLNGKGRFQITNVNLDNLQNIVDFIDKLNGRVKISTLQQQKLFRLKGRPEVLKGMIAYAQYFALFFKEYPSQVVQE</sequence>
<protein>
    <submittedName>
        <fullName evidence="1">ABC transporter transmembrane region</fullName>
    </submittedName>
</protein>